<dbReference type="Gramene" id="PGSC0003DMT400095851">
    <property type="protein sequence ID" value="PGSC0003DMT400095851"/>
    <property type="gene ID" value="PGSC0003DMG400045422"/>
</dbReference>
<organism evidence="2 3">
    <name type="scientific">Solanum tuberosum</name>
    <name type="common">Potato</name>
    <dbReference type="NCBI Taxonomy" id="4113"/>
    <lineage>
        <taxon>Eukaryota</taxon>
        <taxon>Viridiplantae</taxon>
        <taxon>Streptophyta</taxon>
        <taxon>Embryophyta</taxon>
        <taxon>Tracheophyta</taxon>
        <taxon>Spermatophyta</taxon>
        <taxon>Magnoliopsida</taxon>
        <taxon>eudicotyledons</taxon>
        <taxon>Gunneridae</taxon>
        <taxon>Pentapetalae</taxon>
        <taxon>asterids</taxon>
        <taxon>lamiids</taxon>
        <taxon>Solanales</taxon>
        <taxon>Solanaceae</taxon>
        <taxon>Solanoideae</taxon>
        <taxon>Solaneae</taxon>
        <taxon>Solanum</taxon>
    </lineage>
</organism>
<reference evidence="3" key="1">
    <citation type="journal article" date="2011" name="Nature">
        <title>Genome sequence and analysis of the tuber crop potato.</title>
        <authorList>
            <consortium name="The Potato Genome Sequencing Consortium"/>
        </authorList>
    </citation>
    <scope>NUCLEOTIDE SEQUENCE [LARGE SCALE GENOMIC DNA]</scope>
    <source>
        <strain evidence="3">cv. DM1-3 516 R44</strain>
    </source>
</reference>
<dbReference type="InParanoid" id="M1DX65"/>
<evidence type="ECO:0000313" key="2">
    <source>
        <dbReference type="EnsemblPlants" id="PGSC0003DMT400095851"/>
    </source>
</evidence>
<dbReference type="AlphaFoldDB" id="M1DX65"/>
<evidence type="ECO:0000256" key="1">
    <source>
        <dbReference type="SAM" id="MobiDB-lite"/>
    </source>
</evidence>
<dbReference type="PaxDb" id="4113-PGSC0003DMT400095851"/>
<dbReference type="HOGENOM" id="CLU_1108648_0_0_1"/>
<proteinExistence type="predicted"/>
<accession>M1DX65</accession>
<feature type="region of interest" description="Disordered" evidence="1">
    <location>
        <begin position="228"/>
        <end position="251"/>
    </location>
</feature>
<name>M1DX65_SOLTU</name>
<sequence length="251" mass="27147">MLLALNLAKFQGPSLPMLRGPMPSQLQGPTRMNKQPRLIRPLAQSQYQYQGMKTLLQWPVSPTDGVLRTTMVNHKWLLVRNRVSPTKADNQLIWDKVVRVTALVVGVEIDFAWTLDIGLIRDEANVAAPRREPQVESELASLRDDVDAILATPTVELQAAPTVLFDDTVLDALFSGTAEEGPKPAHTKGALSSATVVEVPPVMRDVVSTTDGAVGVTERSTKGAMMVDVGTTEGDPSMVLAGSRKSDPPTC</sequence>
<reference evidence="2" key="2">
    <citation type="submission" date="2015-06" db="UniProtKB">
        <authorList>
            <consortium name="EnsemblPlants"/>
        </authorList>
    </citation>
    <scope>IDENTIFICATION</scope>
    <source>
        <strain evidence="2">DM1-3 516 R44</strain>
    </source>
</reference>
<dbReference type="Proteomes" id="UP000011115">
    <property type="component" value="Unassembled WGS sequence"/>
</dbReference>
<protein>
    <submittedName>
        <fullName evidence="2">Integrase core domain containing protein</fullName>
    </submittedName>
</protein>
<evidence type="ECO:0000313" key="3">
    <source>
        <dbReference type="Proteomes" id="UP000011115"/>
    </source>
</evidence>
<keyword evidence="3" id="KW-1185">Reference proteome</keyword>
<dbReference type="EnsemblPlants" id="PGSC0003DMT400095851">
    <property type="protein sequence ID" value="PGSC0003DMT400095851"/>
    <property type="gene ID" value="PGSC0003DMG400045422"/>
</dbReference>